<dbReference type="AlphaFoldDB" id="A0A4R6IJI1"/>
<evidence type="ECO:0000256" key="1">
    <source>
        <dbReference type="ARBA" id="ARBA00001726"/>
    </source>
</evidence>
<evidence type="ECO:0000256" key="8">
    <source>
        <dbReference type="ARBA" id="ARBA00023277"/>
    </source>
</evidence>
<reference evidence="11 12" key="1">
    <citation type="submission" date="2019-03" db="EMBL/GenBank/DDBJ databases">
        <title>Genomic Encyclopedia of Archaeal and Bacterial Type Strains, Phase II (KMG-II): from individual species to whole genera.</title>
        <authorList>
            <person name="Goeker M."/>
        </authorList>
    </citation>
    <scope>NUCLEOTIDE SEQUENCE [LARGE SCALE GENOMIC DNA]</scope>
    <source>
        <strain evidence="11 12">ATCC 700618</strain>
    </source>
</reference>
<evidence type="ECO:0000256" key="3">
    <source>
        <dbReference type="ARBA" id="ARBA00010037"/>
    </source>
</evidence>
<dbReference type="Gene3D" id="3.40.225.10">
    <property type="entry name" value="Class II aldolase/adducin N-terminal domain"/>
    <property type="match status" value="1"/>
</dbReference>
<comment type="similarity">
    <text evidence="3">Belongs to the aldolase class II family. AraD/FucA subfamily.</text>
</comment>
<feature type="domain" description="Class II aldolase/adducin N-terminal" evidence="10">
    <location>
        <begin position="12"/>
        <end position="201"/>
    </location>
</feature>
<dbReference type="GO" id="GO:0019323">
    <property type="term" value="P:pentose catabolic process"/>
    <property type="evidence" value="ECO:0007669"/>
    <property type="project" value="TreeGrafter"/>
</dbReference>
<comment type="caution">
    <text evidence="11">The sequence shown here is derived from an EMBL/GenBank/DDBJ whole genome shotgun (WGS) entry which is preliminary data.</text>
</comment>
<evidence type="ECO:0000256" key="4">
    <source>
        <dbReference type="ARBA" id="ARBA00013186"/>
    </source>
</evidence>
<dbReference type="PANTHER" id="PTHR22789:SF8">
    <property type="entry name" value="L-RIBULOSE-5-PHOSPHATE 4-EPIMERASE SGBE"/>
    <property type="match status" value="1"/>
</dbReference>
<dbReference type="RefSeq" id="WP_342351477.1">
    <property type="nucleotide sequence ID" value="NZ_NNCE01000010.1"/>
</dbReference>
<dbReference type="InterPro" id="IPR001303">
    <property type="entry name" value="Aldolase_II/adducin_N"/>
</dbReference>
<gene>
    <name evidence="11" type="ORF">EI74_0008</name>
</gene>
<keyword evidence="7" id="KW-0413">Isomerase</keyword>
<organism evidence="11 12">
    <name type="scientific">Mycoplasma testudineum</name>
    <dbReference type="NCBI Taxonomy" id="244584"/>
    <lineage>
        <taxon>Bacteria</taxon>
        <taxon>Bacillati</taxon>
        <taxon>Mycoplasmatota</taxon>
        <taxon>Mollicutes</taxon>
        <taxon>Mycoplasmataceae</taxon>
        <taxon>Mycoplasma</taxon>
    </lineage>
</organism>
<evidence type="ECO:0000313" key="12">
    <source>
        <dbReference type="Proteomes" id="UP000295518"/>
    </source>
</evidence>
<keyword evidence="8" id="KW-0119">Carbohydrate metabolism</keyword>
<sequence length="239" mass="26617">MLNEKELELLQKEVYEANLYLHNSKLAIHTWGNVSAISKDRKYMVIKPSGVSYELIKSTDMVIVDLETGKSQGLNPSSDAPTHLLMYKANDEIRAIVHTHSTHAVAWSQAEQAIPCFGTTHADNFLGAVPITRVLSGAEIVENYEFYTGKAIVEAFQDQGSMPKNGAILARRHGPFTWSSKSPKDAVDLAITLEEVARMAMFTKMINPSISSLSKDLESKHYYRKHGANAYYGQAKKIK</sequence>
<dbReference type="GO" id="GO:0016832">
    <property type="term" value="F:aldehyde-lyase activity"/>
    <property type="evidence" value="ECO:0007669"/>
    <property type="project" value="TreeGrafter"/>
</dbReference>
<evidence type="ECO:0000256" key="2">
    <source>
        <dbReference type="ARBA" id="ARBA00001947"/>
    </source>
</evidence>
<evidence type="ECO:0000256" key="6">
    <source>
        <dbReference type="ARBA" id="ARBA00022833"/>
    </source>
</evidence>
<name>A0A4R6IJI1_9MOLU</name>
<dbReference type="PANTHER" id="PTHR22789">
    <property type="entry name" value="FUCULOSE PHOSPHATE ALDOLASE"/>
    <property type="match status" value="1"/>
</dbReference>
<evidence type="ECO:0000256" key="7">
    <source>
        <dbReference type="ARBA" id="ARBA00023235"/>
    </source>
</evidence>
<dbReference type="FunFam" id="3.40.225.10:FF:000001">
    <property type="entry name" value="L-ribulose-5-phosphate 4-epimerase UlaF"/>
    <property type="match status" value="1"/>
</dbReference>
<evidence type="ECO:0000313" key="11">
    <source>
        <dbReference type="EMBL" id="TDO22151.1"/>
    </source>
</evidence>
<evidence type="ECO:0000259" key="10">
    <source>
        <dbReference type="SMART" id="SM01007"/>
    </source>
</evidence>
<dbReference type="InterPro" id="IPR050197">
    <property type="entry name" value="Aldolase_class_II_sugar_metab"/>
</dbReference>
<comment type="catalytic activity">
    <reaction evidence="1">
        <text>L-ribulose 5-phosphate = D-xylulose 5-phosphate</text>
        <dbReference type="Rhea" id="RHEA:22368"/>
        <dbReference type="ChEBI" id="CHEBI:57737"/>
        <dbReference type="ChEBI" id="CHEBI:58226"/>
        <dbReference type="EC" id="5.1.3.4"/>
    </reaction>
</comment>
<keyword evidence="6" id="KW-0862">Zinc</keyword>
<comment type="cofactor">
    <cofactor evidence="2">
        <name>Zn(2+)</name>
        <dbReference type="ChEBI" id="CHEBI:29105"/>
    </cofactor>
</comment>
<evidence type="ECO:0000256" key="9">
    <source>
        <dbReference type="ARBA" id="ARBA00032206"/>
    </source>
</evidence>
<keyword evidence="5" id="KW-0479">Metal-binding</keyword>
<dbReference type="EC" id="5.1.3.4" evidence="4"/>
<dbReference type="SUPFAM" id="SSF53639">
    <property type="entry name" value="AraD/HMP-PK domain-like"/>
    <property type="match status" value="1"/>
</dbReference>
<dbReference type="EMBL" id="SNWN01000001">
    <property type="protein sequence ID" value="TDO22151.1"/>
    <property type="molecule type" value="Genomic_DNA"/>
</dbReference>
<proteinExistence type="inferred from homology"/>
<accession>A0A4R6IJI1</accession>
<dbReference type="GO" id="GO:0008742">
    <property type="term" value="F:L-ribulose-phosphate 4-epimerase activity"/>
    <property type="evidence" value="ECO:0007669"/>
    <property type="project" value="UniProtKB-EC"/>
</dbReference>
<dbReference type="Proteomes" id="UP000295518">
    <property type="component" value="Unassembled WGS sequence"/>
</dbReference>
<protein>
    <recommendedName>
        <fullName evidence="4">L-ribulose-5-phosphate 4-epimerase</fullName>
        <ecNumber evidence="4">5.1.3.4</ecNumber>
    </recommendedName>
    <alternativeName>
        <fullName evidence="9">Phosphoribulose isomerase</fullName>
    </alternativeName>
</protein>
<dbReference type="GO" id="GO:0046872">
    <property type="term" value="F:metal ion binding"/>
    <property type="evidence" value="ECO:0007669"/>
    <property type="project" value="UniProtKB-KW"/>
</dbReference>
<dbReference type="GO" id="GO:0005829">
    <property type="term" value="C:cytosol"/>
    <property type="evidence" value="ECO:0007669"/>
    <property type="project" value="TreeGrafter"/>
</dbReference>
<evidence type="ECO:0000256" key="5">
    <source>
        <dbReference type="ARBA" id="ARBA00022723"/>
    </source>
</evidence>
<dbReference type="InterPro" id="IPR036409">
    <property type="entry name" value="Aldolase_II/adducin_N_sf"/>
</dbReference>
<dbReference type="Pfam" id="PF00596">
    <property type="entry name" value="Aldolase_II"/>
    <property type="match status" value="1"/>
</dbReference>
<dbReference type="NCBIfam" id="NF006047">
    <property type="entry name" value="PRK08193.1"/>
    <property type="match status" value="1"/>
</dbReference>
<dbReference type="SMART" id="SM01007">
    <property type="entry name" value="Aldolase_II"/>
    <property type="match status" value="1"/>
</dbReference>
<keyword evidence="12" id="KW-1185">Reference proteome</keyword>